<evidence type="ECO:0000256" key="1">
    <source>
        <dbReference type="SAM" id="SignalP"/>
    </source>
</evidence>
<reference evidence="2" key="1">
    <citation type="submission" date="2024-03" db="EMBL/GenBank/DDBJ databases">
        <title>WGS assembly of Saponaria officinalis var. Norfolk2.</title>
        <authorList>
            <person name="Jenkins J."/>
            <person name="Shu S."/>
            <person name="Grimwood J."/>
            <person name="Barry K."/>
            <person name="Goodstein D."/>
            <person name="Schmutz J."/>
            <person name="Leebens-Mack J."/>
            <person name="Osbourn A."/>
        </authorList>
    </citation>
    <scope>NUCLEOTIDE SEQUENCE [LARGE SCALE GENOMIC DNA]</scope>
    <source>
        <strain evidence="2">JIC</strain>
    </source>
</reference>
<comment type="caution">
    <text evidence="2">The sequence shown here is derived from an EMBL/GenBank/DDBJ whole genome shotgun (WGS) entry which is preliminary data.</text>
</comment>
<dbReference type="AlphaFoldDB" id="A0AAW1M2H7"/>
<dbReference type="EMBL" id="JBDFQZ010000003">
    <property type="protein sequence ID" value="KAK9740041.1"/>
    <property type="molecule type" value="Genomic_DNA"/>
</dbReference>
<dbReference type="Proteomes" id="UP001443914">
    <property type="component" value="Unassembled WGS sequence"/>
</dbReference>
<protein>
    <submittedName>
        <fullName evidence="2">Uncharacterized protein</fullName>
    </submittedName>
</protein>
<evidence type="ECO:0000313" key="3">
    <source>
        <dbReference type="Proteomes" id="UP001443914"/>
    </source>
</evidence>
<accession>A0AAW1M2H7</accession>
<name>A0AAW1M2H7_SAPOF</name>
<organism evidence="2 3">
    <name type="scientific">Saponaria officinalis</name>
    <name type="common">Common soapwort</name>
    <name type="synonym">Lychnis saponaria</name>
    <dbReference type="NCBI Taxonomy" id="3572"/>
    <lineage>
        <taxon>Eukaryota</taxon>
        <taxon>Viridiplantae</taxon>
        <taxon>Streptophyta</taxon>
        <taxon>Embryophyta</taxon>
        <taxon>Tracheophyta</taxon>
        <taxon>Spermatophyta</taxon>
        <taxon>Magnoliopsida</taxon>
        <taxon>eudicotyledons</taxon>
        <taxon>Gunneridae</taxon>
        <taxon>Pentapetalae</taxon>
        <taxon>Caryophyllales</taxon>
        <taxon>Caryophyllaceae</taxon>
        <taxon>Caryophylleae</taxon>
        <taxon>Saponaria</taxon>
    </lineage>
</organism>
<evidence type="ECO:0000313" key="2">
    <source>
        <dbReference type="EMBL" id="KAK9740041.1"/>
    </source>
</evidence>
<gene>
    <name evidence="2" type="ORF">RND81_03G006900</name>
</gene>
<sequence length="58" mass="7078">MYFIVFYGVSFFLRVVLISNEKSIVGRREYLLFNLNLRLLKDNSYLQLFWKTKLTYFG</sequence>
<feature type="signal peptide" evidence="1">
    <location>
        <begin position="1"/>
        <end position="18"/>
    </location>
</feature>
<keyword evidence="1" id="KW-0732">Signal</keyword>
<proteinExistence type="predicted"/>
<keyword evidence="3" id="KW-1185">Reference proteome</keyword>
<feature type="chain" id="PRO_5043799896" evidence="1">
    <location>
        <begin position="19"/>
        <end position="58"/>
    </location>
</feature>